<dbReference type="Gene3D" id="3.40.1190.20">
    <property type="match status" value="1"/>
</dbReference>
<dbReference type="InterPro" id="IPR029056">
    <property type="entry name" value="Ribokinase-like"/>
</dbReference>
<dbReference type="SUPFAM" id="SSF53613">
    <property type="entry name" value="Ribokinase-like"/>
    <property type="match status" value="1"/>
</dbReference>
<dbReference type="Pfam" id="PF00294">
    <property type="entry name" value="PfkB"/>
    <property type="match status" value="1"/>
</dbReference>
<evidence type="ECO:0000256" key="1">
    <source>
        <dbReference type="ARBA" id="ARBA00010688"/>
    </source>
</evidence>
<proteinExistence type="inferred from homology"/>
<organism evidence="8 9">
    <name type="scientific">Stackebrandtia nassauensis (strain DSM 44728 / CIP 108903 / NRRL B-16338 / NBRC 102104 / LLR-40K-21)</name>
    <dbReference type="NCBI Taxonomy" id="446470"/>
    <lineage>
        <taxon>Bacteria</taxon>
        <taxon>Bacillati</taxon>
        <taxon>Actinomycetota</taxon>
        <taxon>Actinomycetes</taxon>
        <taxon>Glycomycetales</taxon>
        <taxon>Glycomycetaceae</taxon>
        <taxon>Stackebrandtia</taxon>
    </lineage>
</organism>
<dbReference type="EMBL" id="CP001778">
    <property type="protein sequence ID" value="ADD41836.1"/>
    <property type="molecule type" value="Genomic_DNA"/>
</dbReference>
<dbReference type="InterPro" id="IPR011611">
    <property type="entry name" value="PfkB_dom"/>
</dbReference>
<dbReference type="OrthoDB" id="9801219at2"/>
<dbReference type="HOGENOM" id="CLU_050013_0_0_11"/>
<dbReference type="STRING" id="446470.Snas_2142"/>
<reference evidence="8 9" key="1">
    <citation type="journal article" date="2009" name="Stand. Genomic Sci.">
        <title>Complete genome sequence of Stackebrandtia nassauensis type strain (LLR-40K-21).</title>
        <authorList>
            <person name="Munk C."/>
            <person name="Lapidus A."/>
            <person name="Copeland A."/>
            <person name="Jando M."/>
            <person name="Mayilraj S."/>
            <person name="Glavina Del Rio T."/>
            <person name="Nolan M."/>
            <person name="Chen F."/>
            <person name="Lucas S."/>
            <person name="Tice H."/>
            <person name="Cheng J.F."/>
            <person name="Han C."/>
            <person name="Detter J.C."/>
            <person name="Bruce D."/>
            <person name="Goodwin L."/>
            <person name="Chain P."/>
            <person name="Pitluck S."/>
            <person name="Goker M."/>
            <person name="Ovchinikova G."/>
            <person name="Pati A."/>
            <person name="Ivanova N."/>
            <person name="Mavromatis K."/>
            <person name="Chen A."/>
            <person name="Palaniappan K."/>
            <person name="Land M."/>
            <person name="Hauser L."/>
            <person name="Chang Y.J."/>
            <person name="Jeffries C.D."/>
            <person name="Bristow J."/>
            <person name="Eisen J.A."/>
            <person name="Markowitz V."/>
            <person name="Hugenholtz P."/>
            <person name="Kyrpides N.C."/>
            <person name="Klenk H.P."/>
        </authorList>
    </citation>
    <scope>NUCLEOTIDE SEQUENCE [LARGE SCALE GENOMIC DNA]</scope>
    <source>
        <strain evidence="9">DSM 44728 / CIP 108903 / NRRL B-16338 / NBRC 102104 / LLR-40K-21</strain>
    </source>
</reference>
<evidence type="ECO:0000256" key="2">
    <source>
        <dbReference type="ARBA" id="ARBA00022679"/>
    </source>
</evidence>
<dbReference type="GO" id="GO:0016052">
    <property type="term" value="P:carbohydrate catabolic process"/>
    <property type="evidence" value="ECO:0007669"/>
    <property type="project" value="UniProtKB-ARBA"/>
</dbReference>
<keyword evidence="9" id="KW-1185">Reference proteome</keyword>
<evidence type="ECO:0000259" key="7">
    <source>
        <dbReference type="Pfam" id="PF00294"/>
    </source>
</evidence>
<evidence type="ECO:0000256" key="6">
    <source>
        <dbReference type="PIRNR" id="PIRNR000535"/>
    </source>
</evidence>
<evidence type="ECO:0000313" key="9">
    <source>
        <dbReference type="Proteomes" id="UP000000844"/>
    </source>
</evidence>
<gene>
    <name evidence="8" type="ordered locus">Snas_2142</name>
</gene>
<dbReference type="RefSeq" id="WP_013017407.1">
    <property type="nucleotide sequence ID" value="NC_013947.1"/>
</dbReference>
<dbReference type="AlphaFoldDB" id="D3Q1W9"/>
<dbReference type="GO" id="GO:0005524">
    <property type="term" value="F:ATP binding"/>
    <property type="evidence" value="ECO:0007669"/>
    <property type="project" value="UniProtKB-KW"/>
</dbReference>
<evidence type="ECO:0000256" key="3">
    <source>
        <dbReference type="ARBA" id="ARBA00022741"/>
    </source>
</evidence>
<dbReference type="InterPro" id="IPR017583">
    <property type="entry name" value="Tagatose/fructose_Pkinase"/>
</dbReference>
<dbReference type="GO" id="GO:0008662">
    <property type="term" value="F:1-phosphofructokinase activity"/>
    <property type="evidence" value="ECO:0007669"/>
    <property type="project" value="InterPro"/>
</dbReference>
<dbReference type="FunFam" id="3.40.1190.20:FF:000001">
    <property type="entry name" value="Phosphofructokinase"/>
    <property type="match status" value="1"/>
</dbReference>
<name>D3Q1W9_STANL</name>
<dbReference type="InterPro" id="IPR022463">
    <property type="entry name" value="1-PFruKinase"/>
</dbReference>
<dbReference type="KEGG" id="sna:Snas_2142"/>
<dbReference type="GO" id="GO:0044281">
    <property type="term" value="P:small molecule metabolic process"/>
    <property type="evidence" value="ECO:0007669"/>
    <property type="project" value="UniProtKB-ARBA"/>
</dbReference>
<dbReference type="PIRSF" id="PIRSF000535">
    <property type="entry name" value="1PFK/6PFK/LacC"/>
    <property type="match status" value="1"/>
</dbReference>
<dbReference type="NCBIfam" id="TIGR03168">
    <property type="entry name" value="1-PFK"/>
    <property type="match status" value="1"/>
</dbReference>
<evidence type="ECO:0000256" key="5">
    <source>
        <dbReference type="ARBA" id="ARBA00022840"/>
    </source>
</evidence>
<dbReference type="PANTHER" id="PTHR46566">
    <property type="entry name" value="1-PHOSPHOFRUCTOKINASE-RELATED"/>
    <property type="match status" value="1"/>
</dbReference>
<comment type="similarity">
    <text evidence="1">Belongs to the carbohydrate kinase PfkB family.</text>
</comment>
<dbReference type="eggNOG" id="COG1105">
    <property type="taxonomic scope" value="Bacteria"/>
</dbReference>
<feature type="domain" description="Carbohydrate kinase PfkB" evidence="7">
    <location>
        <begin position="7"/>
        <end position="282"/>
    </location>
</feature>
<evidence type="ECO:0000256" key="4">
    <source>
        <dbReference type="ARBA" id="ARBA00022777"/>
    </source>
</evidence>
<keyword evidence="5" id="KW-0067">ATP-binding</keyword>
<protein>
    <submittedName>
        <fullName evidence="8">1-phosphofructokinase</fullName>
    </submittedName>
</protein>
<keyword evidence="3" id="KW-0547">Nucleotide-binding</keyword>
<dbReference type="GO" id="GO:0005829">
    <property type="term" value="C:cytosol"/>
    <property type="evidence" value="ECO:0007669"/>
    <property type="project" value="TreeGrafter"/>
</dbReference>
<evidence type="ECO:0000313" key="8">
    <source>
        <dbReference type="EMBL" id="ADD41836.1"/>
    </source>
</evidence>
<dbReference type="Proteomes" id="UP000000844">
    <property type="component" value="Chromosome"/>
</dbReference>
<dbReference type="NCBIfam" id="TIGR03828">
    <property type="entry name" value="pfkB"/>
    <property type="match status" value="1"/>
</dbReference>
<dbReference type="CDD" id="cd01164">
    <property type="entry name" value="FruK_PfkB_like"/>
    <property type="match status" value="1"/>
</dbReference>
<sequence length="313" mass="31742">MIVTVTLNPSVDRTLEIETLTHGRVNRAAHTHLDPGGKGVNVSRALVANGVDTRAILPCGGDEGDQLVRLLRGEGVRLTAVPIDGRTRSNVTLVEPDGTVTKINESGPELAETELTVVAATVRAAAEDAEWVVVSGTVPPGVTPEAFTEFCGELVSGGAKLAVDTSGEPLRAAARAGAALVKPNRHELSDVTGVALDSVTDVVNAAETLRRWGAGSVLASLGSKGAVLVDADGVLIGEPPSVVTRSAVGAGDAMLAGFLAAGAAGAKALTEALAWGSAAASLPGSRMPFPADLNRHGVRISPGDLTPLSHMDS</sequence>
<keyword evidence="2 6" id="KW-0808">Transferase</keyword>
<dbReference type="PANTHER" id="PTHR46566:SF5">
    <property type="entry name" value="1-PHOSPHOFRUCTOKINASE"/>
    <property type="match status" value="1"/>
</dbReference>
<accession>D3Q1W9</accession>
<keyword evidence="4 8" id="KW-0418">Kinase</keyword>